<organism evidence="1 2">
    <name type="scientific">Cochliobolus sativus</name>
    <name type="common">Common root rot and spot blotch fungus</name>
    <name type="synonym">Bipolaris sorokiniana</name>
    <dbReference type="NCBI Taxonomy" id="45130"/>
    <lineage>
        <taxon>Eukaryota</taxon>
        <taxon>Fungi</taxon>
        <taxon>Dikarya</taxon>
        <taxon>Ascomycota</taxon>
        <taxon>Pezizomycotina</taxon>
        <taxon>Dothideomycetes</taxon>
        <taxon>Pleosporomycetidae</taxon>
        <taxon>Pleosporales</taxon>
        <taxon>Pleosporineae</taxon>
        <taxon>Pleosporaceae</taxon>
        <taxon>Bipolaris</taxon>
    </lineage>
</organism>
<evidence type="ECO:0000313" key="2">
    <source>
        <dbReference type="Proteomes" id="UP000624244"/>
    </source>
</evidence>
<dbReference type="Proteomes" id="UP000624244">
    <property type="component" value="Unassembled WGS sequence"/>
</dbReference>
<dbReference type="EMBL" id="WNKQ01000012">
    <property type="protein sequence ID" value="KAF5848084.1"/>
    <property type="molecule type" value="Genomic_DNA"/>
</dbReference>
<protein>
    <submittedName>
        <fullName evidence="1">Uncharacterized protein</fullName>
    </submittedName>
</protein>
<comment type="caution">
    <text evidence="1">The sequence shown here is derived from an EMBL/GenBank/DDBJ whole genome shotgun (WGS) entry which is preliminary data.</text>
</comment>
<proteinExistence type="predicted"/>
<dbReference type="AlphaFoldDB" id="A0A8H6DU59"/>
<name>A0A8H6DU59_COCSA</name>
<sequence length="133" mass="14308">MGLEGRQKTVDGGGAPRRKGCVETVRHIPVICDKTTHLAVLCASCKIYDAILCRSWRPESCIAILNKKNGGGGDSFFPSPALRVLPANMADRRQEREGRTYGPCTPVNSSSILLPSSSPSAETFSKEAPCQQC</sequence>
<gene>
    <name evidence="1" type="ORF">GGP41_009301</name>
</gene>
<accession>A0A8H6DU59</accession>
<evidence type="ECO:0000313" key="1">
    <source>
        <dbReference type="EMBL" id="KAF5848084.1"/>
    </source>
</evidence>
<reference evidence="1" key="1">
    <citation type="submission" date="2019-11" db="EMBL/GenBank/DDBJ databases">
        <title>Bipolaris sorokiniana Genome sequencing.</title>
        <authorList>
            <person name="Wang H."/>
        </authorList>
    </citation>
    <scope>NUCLEOTIDE SEQUENCE</scope>
</reference>